<dbReference type="OrthoDB" id="3260441at2"/>
<evidence type="ECO:0000313" key="2">
    <source>
        <dbReference type="Proteomes" id="UP000199671"/>
    </source>
</evidence>
<dbReference type="Proteomes" id="UP000199671">
    <property type="component" value="Unassembled WGS sequence"/>
</dbReference>
<dbReference type="RefSeq" id="WP_092612386.1">
    <property type="nucleotide sequence ID" value="NZ_FNHU01000016.1"/>
</dbReference>
<protein>
    <submittedName>
        <fullName evidence="1">Uncharacterized protein</fullName>
    </submittedName>
</protein>
<dbReference type="EMBL" id="FNHU01000016">
    <property type="protein sequence ID" value="SDN17247.1"/>
    <property type="molecule type" value="Genomic_DNA"/>
</dbReference>
<dbReference type="AlphaFoldDB" id="A0A1G9Z7Z5"/>
<name>A0A1G9Z7Z5_9ACTO</name>
<sequence>MPRIITAVTQEVPEVLDVVSLALARDTTATYAPTADDAAVAVFTEFSDRRPSLEIVRPILVADARELRRVLQVDFPPDWEPPYVVNQFLVPWEERCDVFTQVPVDVAVMFQGLAVSEGSILPVPNPWWWRITDAGRWTPTRAAREQWWRATTGRPFEGHGAHR</sequence>
<organism evidence="1 2">
    <name type="scientific">Actinomyces ruminicola</name>
    <dbReference type="NCBI Taxonomy" id="332524"/>
    <lineage>
        <taxon>Bacteria</taxon>
        <taxon>Bacillati</taxon>
        <taxon>Actinomycetota</taxon>
        <taxon>Actinomycetes</taxon>
        <taxon>Actinomycetales</taxon>
        <taxon>Actinomycetaceae</taxon>
        <taxon>Actinomyces</taxon>
    </lineage>
</organism>
<gene>
    <name evidence="1" type="ORF">SAMN04487766_11634</name>
</gene>
<reference evidence="1 2" key="1">
    <citation type="submission" date="2016-10" db="EMBL/GenBank/DDBJ databases">
        <authorList>
            <person name="de Groot N.N."/>
        </authorList>
    </citation>
    <scope>NUCLEOTIDE SEQUENCE [LARGE SCALE GENOMIC DNA]</scope>
    <source>
        <strain evidence="1 2">KPR-7B</strain>
    </source>
</reference>
<evidence type="ECO:0000313" key="1">
    <source>
        <dbReference type="EMBL" id="SDN17247.1"/>
    </source>
</evidence>
<accession>A0A1G9Z7Z5</accession>
<proteinExistence type="predicted"/>